<dbReference type="PIRSF" id="PIRSF002583">
    <property type="entry name" value="Hsp90"/>
    <property type="match status" value="1"/>
</dbReference>
<keyword evidence="7" id="KW-1185">Reference proteome</keyword>
<keyword evidence="4" id="KW-0143">Chaperone</keyword>
<gene>
    <name evidence="6" type="ORF">SAMN06265361_1047</name>
</gene>
<dbReference type="Gene3D" id="3.30.230.80">
    <property type="match status" value="1"/>
</dbReference>
<dbReference type="SUPFAM" id="SSF54211">
    <property type="entry name" value="Ribosomal protein S5 domain 2-like"/>
    <property type="match status" value="1"/>
</dbReference>
<proteinExistence type="inferred from homology"/>
<dbReference type="InterPro" id="IPR036890">
    <property type="entry name" value="HATPase_C_sf"/>
</dbReference>
<comment type="caution">
    <text evidence="6">The sequence shown here is derived from an EMBL/GenBank/DDBJ whole genome shotgun (WGS) entry which is preliminary data.</text>
</comment>
<dbReference type="GO" id="GO:0005524">
    <property type="term" value="F:ATP binding"/>
    <property type="evidence" value="ECO:0007669"/>
    <property type="project" value="UniProtKB-KW"/>
</dbReference>
<dbReference type="GO" id="GO:0140662">
    <property type="term" value="F:ATP-dependent protein folding chaperone"/>
    <property type="evidence" value="ECO:0007669"/>
    <property type="project" value="InterPro"/>
</dbReference>
<dbReference type="Pfam" id="PF13589">
    <property type="entry name" value="HATPase_c_3"/>
    <property type="match status" value="1"/>
</dbReference>
<evidence type="ECO:0000256" key="3">
    <source>
        <dbReference type="ARBA" id="ARBA00022840"/>
    </source>
</evidence>
<protein>
    <submittedName>
        <fullName evidence="6">Molecular chaperone HtpG</fullName>
    </submittedName>
</protein>
<dbReference type="InterPro" id="IPR020575">
    <property type="entry name" value="Hsp90_N"/>
</dbReference>
<evidence type="ECO:0000313" key="7">
    <source>
        <dbReference type="Proteomes" id="UP001157946"/>
    </source>
</evidence>
<dbReference type="SUPFAM" id="SSF55874">
    <property type="entry name" value="ATPase domain of HSP90 chaperone/DNA topoisomerase II/histidine kinase"/>
    <property type="match status" value="1"/>
</dbReference>
<dbReference type="InterPro" id="IPR020568">
    <property type="entry name" value="Ribosomal_Su5_D2-typ_SF"/>
</dbReference>
<evidence type="ECO:0000256" key="5">
    <source>
        <dbReference type="PIRSR" id="PIRSR002583-1"/>
    </source>
</evidence>
<evidence type="ECO:0000256" key="4">
    <source>
        <dbReference type="ARBA" id="ARBA00023186"/>
    </source>
</evidence>
<dbReference type="InterPro" id="IPR001404">
    <property type="entry name" value="Hsp90_fam"/>
</dbReference>
<dbReference type="AlphaFoldDB" id="A0AA45WPJ5"/>
<accession>A0AA45WPJ5</accession>
<comment type="similarity">
    <text evidence="1">Belongs to the heat shock protein 90 family.</text>
</comment>
<dbReference type="RefSeq" id="WP_102993464.1">
    <property type="nucleotide sequence ID" value="NZ_FXTU01000004.1"/>
</dbReference>
<dbReference type="PANTHER" id="PTHR11528">
    <property type="entry name" value="HEAT SHOCK PROTEIN 90 FAMILY MEMBER"/>
    <property type="match status" value="1"/>
</dbReference>
<feature type="binding site" evidence="5">
    <location>
        <position position="156"/>
    </location>
    <ligand>
        <name>ATP</name>
        <dbReference type="ChEBI" id="CHEBI:30616"/>
    </ligand>
</feature>
<dbReference type="PRINTS" id="PR00775">
    <property type="entry name" value="HEATSHOCK90"/>
</dbReference>
<dbReference type="EMBL" id="FXTU01000004">
    <property type="protein sequence ID" value="SMP21902.1"/>
    <property type="molecule type" value="Genomic_DNA"/>
</dbReference>
<dbReference type="Gene3D" id="3.30.565.10">
    <property type="entry name" value="Histidine kinase-like ATPase, C-terminal domain"/>
    <property type="match status" value="1"/>
</dbReference>
<dbReference type="Pfam" id="PF00183">
    <property type="entry name" value="HSP90"/>
    <property type="match status" value="1"/>
</dbReference>
<keyword evidence="2 5" id="KW-0547">Nucleotide-binding</keyword>
<feature type="binding site" evidence="5">
    <location>
        <position position="35"/>
    </location>
    <ligand>
        <name>ATP</name>
        <dbReference type="ChEBI" id="CHEBI:30616"/>
    </ligand>
</feature>
<keyword evidence="3 5" id="KW-0067">ATP-binding</keyword>
<feature type="binding site" evidence="5">
    <location>
        <position position="72"/>
    </location>
    <ligand>
        <name>ATP</name>
        <dbReference type="ChEBI" id="CHEBI:30616"/>
    </ligand>
</feature>
<dbReference type="GO" id="GO:0051082">
    <property type="term" value="F:unfolded protein binding"/>
    <property type="evidence" value="ECO:0007669"/>
    <property type="project" value="InterPro"/>
</dbReference>
<dbReference type="NCBIfam" id="NF010683">
    <property type="entry name" value="PRK14083.1"/>
    <property type="match status" value="1"/>
</dbReference>
<evidence type="ECO:0000313" key="6">
    <source>
        <dbReference type="EMBL" id="SMP21902.1"/>
    </source>
</evidence>
<organism evidence="6 7">
    <name type="scientific">Laceyella tengchongensis</name>
    <dbReference type="NCBI Taxonomy" id="574699"/>
    <lineage>
        <taxon>Bacteria</taxon>
        <taxon>Bacillati</taxon>
        <taxon>Bacillota</taxon>
        <taxon>Bacilli</taxon>
        <taxon>Bacillales</taxon>
        <taxon>Thermoactinomycetaceae</taxon>
        <taxon>Laceyella</taxon>
    </lineage>
</organism>
<feature type="binding site" evidence="5">
    <location>
        <position position="31"/>
    </location>
    <ligand>
        <name>ATP</name>
        <dbReference type="ChEBI" id="CHEBI:30616"/>
    </ligand>
</feature>
<name>A0AA45WPJ5_9BACL</name>
<sequence length="588" mass="67539">MSDFHFKVNLKGMIDLLSNHLYSTPQVFVRELLQNAVDAITARKQLEPDHDGKVGMEVFTAEEMAPTLYVEDNGVGLTEEEVHRFLAQIGQTSKRSEYETDFIGRFGVGLLSCFIVSEEIVVISRSIKSEETIEWRGRPDGSYQIRKLTQTMSPGTRIYIQSKEGFERYFAPERVQEFARYYGEFLPYPIFFYGEKAIRLTAEQAPWEMSSIDALVYGKEKWHVDFIDAIPLHSPLGDAQGIAYILPHSVTVNAKRKHRVYVKQMLLSETVEKILPDWSFFVTCVLNVNHLKPTASREEFYDDALLELVKKELGDCIKRYLRQLAERKSPLLGEIIRVHYSSLKLLALEDDELYALFIDWLPFETSLGTMTMGEIRRLTPTICYTPGVDEFRQISKVAKAQSRCVINGGYMYDLELIEKLGRVFPDTHVERIDSAAFTQGFTELSIEERELAYSFIRLANAVLLPYRCKAEIKKFYPHDLPALYTTSEEGLFLRMAEQTTEEANPLFASIIERVTTNQAGQDYAQLCFNFENEIIQKVIRVQDPELCQLIVETLYVQALLMGHYPLKSQEMSLLNSGLVRFIERGLDA</sequence>
<evidence type="ECO:0000256" key="2">
    <source>
        <dbReference type="ARBA" id="ARBA00022741"/>
    </source>
</evidence>
<evidence type="ECO:0000256" key="1">
    <source>
        <dbReference type="ARBA" id="ARBA00008239"/>
    </source>
</evidence>
<dbReference type="GO" id="GO:0016887">
    <property type="term" value="F:ATP hydrolysis activity"/>
    <property type="evidence" value="ECO:0007669"/>
    <property type="project" value="InterPro"/>
</dbReference>
<reference evidence="6" key="1">
    <citation type="submission" date="2017-05" db="EMBL/GenBank/DDBJ databases">
        <authorList>
            <person name="Varghese N."/>
            <person name="Submissions S."/>
        </authorList>
    </citation>
    <scope>NUCLEOTIDE SEQUENCE</scope>
    <source>
        <strain evidence="6">DSM 45262</strain>
    </source>
</reference>
<dbReference type="Proteomes" id="UP001157946">
    <property type="component" value="Unassembled WGS sequence"/>
</dbReference>